<dbReference type="AlphaFoldDB" id="A0A9P8IC25"/>
<evidence type="ECO:0000313" key="4">
    <source>
        <dbReference type="Proteomes" id="UP000750711"/>
    </source>
</evidence>
<dbReference type="InterPro" id="IPR035992">
    <property type="entry name" value="Ricin_B-like_lectins"/>
</dbReference>
<protein>
    <recommendedName>
        <fullName evidence="5">Ricin B lectin domain-containing protein</fullName>
    </recommendedName>
</protein>
<keyword evidence="2" id="KW-0472">Membrane</keyword>
<evidence type="ECO:0000313" key="3">
    <source>
        <dbReference type="EMBL" id="KAH0551454.1"/>
    </source>
</evidence>
<dbReference type="Proteomes" id="UP000750711">
    <property type="component" value="Unassembled WGS sequence"/>
</dbReference>
<dbReference type="EMBL" id="JAGHQM010002014">
    <property type="protein sequence ID" value="KAH0551454.1"/>
    <property type="molecule type" value="Genomic_DNA"/>
</dbReference>
<evidence type="ECO:0000256" key="1">
    <source>
        <dbReference type="SAM" id="MobiDB-lite"/>
    </source>
</evidence>
<dbReference type="SUPFAM" id="SSF50370">
    <property type="entry name" value="Ricin B-like lectins"/>
    <property type="match status" value="1"/>
</dbReference>
<name>A0A9P8IC25_9PEZI</name>
<keyword evidence="4" id="KW-1185">Reference proteome</keyword>
<feature type="transmembrane region" description="Helical" evidence="2">
    <location>
        <begin position="203"/>
        <end position="226"/>
    </location>
</feature>
<organism evidence="3 4">
    <name type="scientific">Trichoglossum hirsutum</name>
    <dbReference type="NCBI Taxonomy" id="265104"/>
    <lineage>
        <taxon>Eukaryota</taxon>
        <taxon>Fungi</taxon>
        <taxon>Dikarya</taxon>
        <taxon>Ascomycota</taxon>
        <taxon>Pezizomycotina</taxon>
        <taxon>Geoglossomycetes</taxon>
        <taxon>Geoglossales</taxon>
        <taxon>Geoglossaceae</taxon>
        <taxon>Trichoglossum</taxon>
    </lineage>
</organism>
<dbReference type="CDD" id="cd00161">
    <property type="entry name" value="beta-trefoil_Ricin-like"/>
    <property type="match status" value="1"/>
</dbReference>
<sequence length="302" mass="32820">MAASFDSNAWYRLTNRYLGTSIALDVINDGLNDTEGLLTMAPSADYSGQYWQLLPQSSGTFKLRTMFLGPDRVLDVYENDSAKPHLAIAGNYSGQNWMVERWGDGTWKLSNAYSGLSMHLDTYSDTHEPFLEGGDHTGQHWSITAIEDIPAQLTSVFGASPTYTTESSTPSTYTSASRKTPGADATSTVAISQTTHFPKSTKIVLAVLGTVIILALAIFAYLWFLYHRASMRQTGSHTNGTPIGMLDPEPQILVEAGSSPVISRSELPIYSRAAGLRRIDCDLQFSKGLEHPAPLSELDGGG</sequence>
<proteinExistence type="predicted"/>
<accession>A0A9P8IC25</accession>
<evidence type="ECO:0008006" key="5">
    <source>
        <dbReference type="Google" id="ProtNLM"/>
    </source>
</evidence>
<gene>
    <name evidence="3" type="ORF">GP486_007333</name>
</gene>
<feature type="region of interest" description="Disordered" evidence="1">
    <location>
        <begin position="162"/>
        <end position="185"/>
    </location>
</feature>
<dbReference type="Gene3D" id="2.80.10.50">
    <property type="match status" value="1"/>
</dbReference>
<feature type="compositionally biased region" description="Low complexity" evidence="1">
    <location>
        <begin position="162"/>
        <end position="177"/>
    </location>
</feature>
<keyword evidence="2" id="KW-0812">Transmembrane</keyword>
<evidence type="ECO:0000256" key="2">
    <source>
        <dbReference type="SAM" id="Phobius"/>
    </source>
</evidence>
<keyword evidence="2" id="KW-1133">Transmembrane helix</keyword>
<reference evidence="3" key="1">
    <citation type="submission" date="2021-03" db="EMBL/GenBank/DDBJ databases">
        <title>Comparative genomics and phylogenomic investigation of the class Geoglossomycetes provide insights into ecological specialization and systematics.</title>
        <authorList>
            <person name="Melie T."/>
            <person name="Pirro S."/>
            <person name="Miller A.N."/>
            <person name="Quandt A."/>
        </authorList>
    </citation>
    <scope>NUCLEOTIDE SEQUENCE</scope>
    <source>
        <strain evidence="3">CAQ_001_2017</strain>
    </source>
</reference>
<comment type="caution">
    <text evidence="3">The sequence shown here is derived from an EMBL/GenBank/DDBJ whole genome shotgun (WGS) entry which is preliminary data.</text>
</comment>